<dbReference type="AlphaFoldDB" id="A0A166HB47"/>
<dbReference type="Proteomes" id="UP000076532">
    <property type="component" value="Unassembled WGS sequence"/>
</dbReference>
<sequence>MIFQSLAQPCRDPYILHNFDVRYLPPATAEGTWALVDLSKRLCQNACSCTCKPRLIPVFVPCKISQTPLSPTQIIAQMGMDADMANDYLYAIGLYKAYLAHQAASVYDACANIGFSAAAPPMSPQQFFKQLYPDAPFCLFAFLEPAPPPPQYSPISPPKLLFVPSLCRLAGAAV</sequence>
<accession>A0A166HB47</accession>
<name>A0A166HB47_9AGAM</name>
<evidence type="ECO:0000313" key="1">
    <source>
        <dbReference type="EMBL" id="KZP18669.1"/>
    </source>
</evidence>
<protein>
    <submittedName>
        <fullName evidence="1">Uncharacterized protein</fullName>
    </submittedName>
</protein>
<dbReference type="EMBL" id="KV417570">
    <property type="protein sequence ID" value="KZP18669.1"/>
    <property type="molecule type" value="Genomic_DNA"/>
</dbReference>
<keyword evidence="2" id="KW-1185">Reference proteome</keyword>
<reference evidence="1 2" key="1">
    <citation type="journal article" date="2016" name="Mol. Biol. Evol.">
        <title>Comparative Genomics of Early-Diverging Mushroom-Forming Fungi Provides Insights into the Origins of Lignocellulose Decay Capabilities.</title>
        <authorList>
            <person name="Nagy L.G."/>
            <person name="Riley R."/>
            <person name="Tritt A."/>
            <person name="Adam C."/>
            <person name="Daum C."/>
            <person name="Floudas D."/>
            <person name="Sun H."/>
            <person name="Yadav J.S."/>
            <person name="Pangilinan J."/>
            <person name="Larsson K.H."/>
            <person name="Matsuura K."/>
            <person name="Barry K."/>
            <person name="Labutti K."/>
            <person name="Kuo R."/>
            <person name="Ohm R.A."/>
            <person name="Bhattacharya S.S."/>
            <person name="Shirouzu T."/>
            <person name="Yoshinaga Y."/>
            <person name="Martin F.M."/>
            <person name="Grigoriev I.V."/>
            <person name="Hibbett D.S."/>
        </authorList>
    </citation>
    <scope>NUCLEOTIDE SEQUENCE [LARGE SCALE GENOMIC DNA]</scope>
    <source>
        <strain evidence="1 2">CBS 109695</strain>
    </source>
</reference>
<proteinExistence type="predicted"/>
<organism evidence="1 2">
    <name type="scientific">Athelia psychrophila</name>
    <dbReference type="NCBI Taxonomy" id="1759441"/>
    <lineage>
        <taxon>Eukaryota</taxon>
        <taxon>Fungi</taxon>
        <taxon>Dikarya</taxon>
        <taxon>Basidiomycota</taxon>
        <taxon>Agaricomycotina</taxon>
        <taxon>Agaricomycetes</taxon>
        <taxon>Agaricomycetidae</taxon>
        <taxon>Atheliales</taxon>
        <taxon>Atheliaceae</taxon>
        <taxon>Athelia</taxon>
    </lineage>
</organism>
<evidence type="ECO:0000313" key="2">
    <source>
        <dbReference type="Proteomes" id="UP000076532"/>
    </source>
</evidence>
<gene>
    <name evidence="1" type="ORF">FIBSPDRAFT_933259</name>
</gene>